<keyword evidence="2" id="KW-0732">Signal</keyword>
<proteinExistence type="predicted"/>
<feature type="chain" id="PRO_5045170485" evidence="2">
    <location>
        <begin position="29"/>
        <end position="297"/>
    </location>
</feature>
<evidence type="ECO:0000313" key="4">
    <source>
        <dbReference type="Proteomes" id="UP001525890"/>
    </source>
</evidence>
<comment type="caution">
    <text evidence="3">The sequence shown here is derived from an EMBL/GenBank/DDBJ whole genome shotgun (WGS) entry which is preliminary data.</text>
</comment>
<evidence type="ECO:0000256" key="2">
    <source>
        <dbReference type="SAM" id="SignalP"/>
    </source>
</evidence>
<dbReference type="RefSeq" id="WP_368009479.1">
    <property type="nucleotide sequence ID" value="NZ_JAMXFF010000071.1"/>
</dbReference>
<gene>
    <name evidence="3" type="ORF">NG799_27410</name>
</gene>
<reference evidence="3 4" key="1">
    <citation type="journal article" date="2022" name="Front. Microbiol.">
        <title>High genomic differentiation and limited gene flow indicate recent cryptic speciation within the genus Laspinema (cyanobacteria).</title>
        <authorList>
            <person name="Stanojkovic A."/>
            <person name="Skoupy S."/>
            <person name="Skaloud P."/>
            <person name="Dvorak P."/>
        </authorList>
    </citation>
    <scope>NUCLEOTIDE SEQUENCE [LARGE SCALE GENOMIC DNA]</scope>
    <source>
        <strain evidence="3 4">D2a</strain>
    </source>
</reference>
<organism evidence="3 4">
    <name type="scientific">Laspinema palackyanum D2a</name>
    <dbReference type="NCBI Taxonomy" id="2953684"/>
    <lineage>
        <taxon>Bacteria</taxon>
        <taxon>Bacillati</taxon>
        <taxon>Cyanobacteriota</taxon>
        <taxon>Cyanophyceae</taxon>
        <taxon>Oscillatoriophycideae</taxon>
        <taxon>Oscillatoriales</taxon>
        <taxon>Laspinemataceae</taxon>
        <taxon>Laspinema</taxon>
        <taxon>Laspinema palackyanum</taxon>
    </lineage>
</organism>
<accession>A0ABT2MZ55</accession>
<feature type="compositionally biased region" description="Low complexity" evidence="1">
    <location>
        <begin position="39"/>
        <end position="57"/>
    </location>
</feature>
<protein>
    <submittedName>
        <fullName evidence="3">Uncharacterized protein</fullName>
    </submittedName>
</protein>
<dbReference type="Proteomes" id="UP001525890">
    <property type="component" value="Unassembled WGS sequence"/>
</dbReference>
<dbReference type="EMBL" id="JAMXFF010000071">
    <property type="protein sequence ID" value="MCT7970045.1"/>
    <property type="molecule type" value="Genomic_DNA"/>
</dbReference>
<evidence type="ECO:0000256" key="1">
    <source>
        <dbReference type="SAM" id="MobiDB-lite"/>
    </source>
</evidence>
<feature type="region of interest" description="Disordered" evidence="1">
    <location>
        <begin position="36"/>
        <end position="61"/>
    </location>
</feature>
<feature type="signal peptide" evidence="2">
    <location>
        <begin position="1"/>
        <end position="28"/>
    </location>
</feature>
<evidence type="ECO:0000313" key="3">
    <source>
        <dbReference type="EMBL" id="MCT7970045.1"/>
    </source>
</evidence>
<sequence>MIIKGKKGGVRTSALALGLFALLLPACQQENQALDETEYQTPTTTEYQTPTTTAPAPGREPVTMTPGQETTAMPGQEMAATTENISSNPENFMGQMVTVRGDVKEIDTSSDTFLMDDDRFLTGEGILVINSSGEVFAIPNADEMQVQVTGEVRQFNLGDINTGYGLNLDPQLYSEYENQPAIVAESLALSPTPEQVSENPDLFYNRPIAIEGQFNEQLAPNAFTFNNDEVLVINADELQILPENQDIVVTGEIRPFDLAALQSEYNLNWDAELQQRMQDQYSNSLVLVADGIYPTVE</sequence>
<keyword evidence="4" id="KW-1185">Reference proteome</keyword>
<name>A0ABT2MZ55_9CYAN</name>